<keyword evidence="3" id="KW-0812">Transmembrane</keyword>
<feature type="compositionally biased region" description="Low complexity" evidence="2">
    <location>
        <begin position="22"/>
        <end position="39"/>
    </location>
</feature>
<keyword evidence="3" id="KW-0472">Membrane</keyword>
<comment type="caution">
    <text evidence="5">The sequence shown here is derived from an EMBL/GenBank/DDBJ whole genome shotgun (WGS) entry which is preliminary data.</text>
</comment>
<feature type="region of interest" description="Disordered" evidence="2">
    <location>
        <begin position="1"/>
        <end position="78"/>
    </location>
</feature>
<accession>A0AA88GKE3</accession>
<evidence type="ECO:0000256" key="1">
    <source>
        <dbReference type="ARBA" id="ARBA00034125"/>
    </source>
</evidence>
<evidence type="ECO:0000313" key="5">
    <source>
        <dbReference type="EMBL" id="KAG2382591.1"/>
    </source>
</evidence>
<comment type="similarity">
    <text evidence="1">Belongs to the ThrE exporter (TC 2.A.79) family.</text>
</comment>
<keyword evidence="6" id="KW-1185">Reference proteome</keyword>
<feature type="compositionally biased region" description="Basic and acidic residues" evidence="2">
    <location>
        <begin position="43"/>
        <end position="59"/>
    </location>
</feature>
<dbReference type="GeneID" id="68097626"/>
<evidence type="ECO:0000256" key="2">
    <source>
        <dbReference type="SAM" id="MobiDB-lite"/>
    </source>
</evidence>
<proteinExistence type="inferred from homology"/>
<evidence type="ECO:0000259" key="4">
    <source>
        <dbReference type="Pfam" id="PF06738"/>
    </source>
</evidence>
<feature type="transmembrane region" description="Helical" evidence="3">
    <location>
        <begin position="278"/>
        <end position="298"/>
    </location>
</feature>
<feature type="transmembrane region" description="Helical" evidence="3">
    <location>
        <begin position="365"/>
        <end position="384"/>
    </location>
</feature>
<gene>
    <name evidence="5" type="ORF">C9374_005171</name>
</gene>
<dbReference type="Pfam" id="PF06738">
    <property type="entry name" value="ThrE"/>
    <property type="match status" value="1"/>
</dbReference>
<feature type="transmembrane region" description="Helical" evidence="3">
    <location>
        <begin position="449"/>
        <end position="467"/>
    </location>
</feature>
<feature type="compositionally biased region" description="Polar residues" evidence="2">
    <location>
        <begin position="60"/>
        <end position="75"/>
    </location>
</feature>
<dbReference type="EMBL" id="PYSW02000023">
    <property type="protein sequence ID" value="KAG2382591.1"/>
    <property type="molecule type" value="Genomic_DNA"/>
</dbReference>
<feature type="transmembrane region" description="Helical" evidence="3">
    <location>
        <begin position="599"/>
        <end position="619"/>
    </location>
</feature>
<reference evidence="5 6" key="1">
    <citation type="journal article" date="2018" name="BMC Genomics">
        <title>The genome of Naegleria lovaniensis, the basis for a comparative approach to unravel pathogenicity factors of the human pathogenic amoeba N. fowleri.</title>
        <authorList>
            <person name="Liechti N."/>
            <person name="Schurch N."/>
            <person name="Bruggmann R."/>
            <person name="Wittwer M."/>
        </authorList>
    </citation>
    <scope>NUCLEOTIDE SEQUENCE [LARGE SCALE GENOMIC DNA]</scope>
    <source>
        <strain evidence="5 6">ATCC 30569</strain>
    </source>
</reference>
<feature type="transmembrane region" description="Helical" evidence="3">
    <location>
        <begin position="405"/>
        <end position="429"/>
    </location>
</feature>
<organism evidence="5 6">
    <name type="scientific">Naegleria lovaniensis</name>
    <name type="common">Amoeba</name>
    <dbReference type="NCBI Taxonomy" id="51637"/>
    <lineage>
        <taxon>Eukaryota</taxon>
        <taxon>Discoba</taxon>
        <taxon>Heterolobosea</taxon>
        <taxon>Tetramitia</taxon>
        <taxon>Eutetramitia</taxon>
        <taxon>Vahlkampfiidae</taxon>
        <taxon>Naegleria</taxon>
    </lineage>
</organism>
<feature type="transmembrane region" description="Helical" evidence="3">
    <location>
        <begin position="335"/>
        <end position="353"/>
    </location>
</feature>
<dbReference type="PANTHER" id="PTHR31082:SF4">
    <property type="entry name" value="PHEROMONE-REGULATED MEMBRANE PROTEIN 10"/>
    <property type="match status" value="1"/>
</dbReference>
<dbReference type="InterPro" id="IPR010619">
    <property type="entry name" value="ThrE-like_N"/>
</dbReference>
<feature type="transmembrane region" description="Helical" evidence="3">
    <location>
        <begin position="538"/>
        <end position="557"/>
    </location>
</feature>
<dbReference type="RefSeq" id="XP_044548270.1">
    <property type="nucleotide sequence ID" value="XM_044694892.1"/>
</dbReference>
<sequence>MSKFKRLKNQLSPTGEYGETTSLLSAQYSSSSSGGSSLSNKYDGIDQQDHHASADDRDTSFPNSSPPMQQASINSDPHEQVISDLEELKSTSGQSGMLTRLFSRNVNDVKKENYFEEKEARQGSQQIVTQVSLQEKVHGLIIDLSYALGIYGVPSHRLEMHLKTLLEYFPYEKCQFRYSPTSLWFCFTPNFTNTEYNEHDGIISHDREEYLSQSKFYVVKLDEYDLEDMDLIKLCELDQLASEIPGLIEMTDNSPEALAALIDDLRDKIRTIISRYSLWKTSLQLYIANIISSSAWVLYYDGSWMEVLCGFIVGLATGVFTVISEKYPSFNRVNPFVSAIVAGTVASLMKVIFSKLMSDEDRGKYPFSVFLVTLCALFGLLPHVSFTNGISELATKNLVSGSTRVFYAFVLILQMGFGIVVADKISYLFNISMLQEKYFKDGADDREELPLWLGCLCLPSIILGNYLDYKLPIVFRNPNTEQHLYNESDRFRTLSGFYHFVVRKILSIHLPTFAFIVLASYAVYIVTTVSDEYVGEEMSCLLGAFFGGIIANIYAYISNRPELVVSINVLDLLVPSTYGVTGIAKFYNRGQDDELQSGVKFIADLLVIHLSLSIGLLLADLVSPKQKSKNGAFTIV</sequence>
<feature type="domain" description="Threonine/serine exporter-like N-terminal" evidence="4">
    <location>
        <begin position="142"/>
        <end position="422"/>
    </location>
</feature>
<evidence type="ECO:0000256" key="3">
    <source>
        <dbReference type="SAM" id="Phobius"/>
    </source>
</evidence>
<keyword evidence="3" id="KW-1133">Transmembrane helix</keyword>
<name>A0AA88GKE3_NAELO</name>
<evidence type="ECO:0000313" key="6">
    <source>
        <dbReference type="Proteomes" id="UP000816034"/>
    </source>
</evidence>
<dbReference type="InterPro" id="IPR051361">
    <property type="entry name" value="ThrE/Ser_Exporter"/>
</dbReference>
<feature type="transmembrane region" description="Helical" evidence="3">
    <location>
        <begin position="505"/>
        <end position="526"/>
    </location>
</feature>
<feature type="transmembrane region" description="Helical" evidence="3">
    <location>
        <begin position="304"/>
        <end position="323"/>
    </location>
</feature>
<dbReference type="PANTHER" id="PTHR31082">
    <property type="entry name" value="PHEROMONE-REGULATED MEMBRANE PROTEIN 10"/>
    <property type="match status" value="1"/>
</dbReference>
<dbReference type="AlphaFoldDB" id="A0AA88GKE3"/>
<dbReference type="Proteomes" id="UP000816034">
    <property type="component" value="Unassembled WGS sequence"/>
</dbReference>
<protein>
    <recommendedName>
        <fullName evidence="4">Threonine/serine exporter-like N-terminal domain-containing protein</fullName>
    </recommendedName>
</protein>
<feature type="transmembrane region" description="Helical" evidence="3">
    <location>
        <begin position="569"/>
        <end position="587"/>
    </location>
</feature>
<dbReference type="GO" id="GO:0022857">
    <property type="term" value="F:transmembrane transporter activity"/>
    <property type="evidence" value="ECO:0007669"/>
    <property type="project" value="InterPro"/>
</dbReference>